<dbReference type="Proteomes" id="UP000028702">
    <property type="component" value="Unassembled WGS sequence"/>
</dbReference>
<dbReference type="InterPro" id="IPR000160">
    <property type="entry name" value="GGDEF_dom"/>
</dbReference>
<organism evidence="4 5">
    <name type="scientific">Tepidicaulis marinus</name>
    <dbReference type="NCBI Taxonomy" id="1333998"/>
    <lineage>
        <taxon>Bacteria</taxon>
        <taxon>Pseudomonadati</taxon>
        <taxon>Pseudomonadota</taxon>
        <taxon>Alphaproteobacteria</taxon>
        <taxon>Hyphomicrobiales</taxon>
        <taxon>Parvibaculaceae</taxon>
        <taxon>Tepidicaulis</taxon>
    </lineage>
</organism>
<dbReference type="PROSITE" id="PS50887">
    <property type="entry name" value="GGDEF"/>
    <property type="match status" value="1"/>
</dbReference>
<evidence type="ECO:0000313" key="4">
    <source>
        <dbReference type="EMBL" id="GAK45643.1"/>
    </source>
</evidence>
<name>A0A081BC75_9HYPH</name>
<keyword evidence="5" id="KW-1185">Reference proteome</keyword>
<dbReference type="InterPro" id="IPR052163">
    <property type="entry name" value="DGC-Regulatory_Protein"/>
</dbReference>
<dbReference type="PANTHER" id="PTHR46663">
    <property type="entry name" value="DIGUANYLATE CYCLASE DGCT-RELATED"/>
    <property type="match status" value="1"/>
</dbReference>
<proteinExistence type="predicted"/>
<dbReference type="SUPFAM" id="SSF55073">
    <property type="entry name" value="Nucleotide cyclase"/>
    <property type="match status" value="1"/>
</dbReference>
<keyword evidence="1" id="KW-0175">Coiled coil</keyword>
<gene>
    <name evidence="4" type="ORF">M2A_2142</name>
</gene>
<sequence>MKVGDSKSRSAAGSAASRAYGGTAKTGTAGAAQGAADAAGGRVVTDTASIMGVPETELTPAVRSALMTLMGEVAELRRELDGVKTRLREAEQLADHDPLVPLLNRRAFVRELARVLSYGQRHGEPAGLVYIDLDRFKSLNDAHGHAAGDEALRHIAHLILSQVRESDLVGRLGGDEFGIIMMRADEAAARHKAQQIVEQITRNPVKLNGVAIDLGASAGAVGLTGSEDPEEALKQADLAMYEIKKSG</sequence>
<feature type="domain" description="GGDEF" evidence="3">
    <location>
        <begin position="124"/>
        <end position="247"/>
    </location>
</feature>
<evidence type="ECO:0000256" key="2">
    <source>
        <dbReference type="SAM" id="MobiDB-lite"/>
    </source>
</evidence>
<feature type="coiled-coil region" evidence="1">
    <location>
        <begin position="66"/>
        <end position="93"/>
    </location>
</feature>
<comment type="caution">
    <text evidence="4">The sequence shown here is derived from an EMBL/GenBank/DDBJ whole genome shotgun (WGS) entry which is preliminary data.</text>
</comment>
<dbReference type="eggNOG" id="COG2199">
    <property type="taxonomic scope" value="Bacteria"/>
</dbReference>
<evidence type="ECO:0000259" key="3">
    <source>
        <dbReference type="PROSITE" id="PS50887"/>
    </source>
</evidence>
<dbReference type="Gene3D" id="3.30.70.270">
    <property type="match status" value="1"/>
</dbReference>
<dbReference type="NCBIfam" id="TIGR00254">
    <property type="entry name" value="GGDEF"/>
    <property type="match status" value="1"/>
</dbReference>
<dbReference type="EMBL" id="BBIO01000011">
    <property type="protein sequence ID" value="GAK45643.1"/>
    <property type="molecule type" value="Genomic_DNA"/>
</dbReference>
<dbReference type="InterPro" id="IPR029787">
    <property type="entry name" value="Nucleotide_cyclase"/>
</dbReference>
<reference evidence="4 5" key="1">
    <citation type="submission" date="2014-07" db="EMBL/GenBank/DDBJ databases">
        <title>Tepidicaulis marinum gen. nov., sp. nov., a novel marine bacterium denitrifying nitrate to nitrous oxide strictly under microaerobic conditions.</title>
        <authorList>
            <person name="Takeuchi M."/>
            <person name="Yamagishi T."/>
            <person name="Kamagata Y."/>
            <person name="Oshima K."/>
            <person name="Hattori M."/>
            <person name="Katayama T."/>
            <person name="Hanada S."/>
            <person name="Tamaki H."/>
            <person name="Marumo K."/>
            <person name="Maeda H."/>
            <person name="Nedachi M."/>
            <person name="Iwasaki W."/>
            <person name="Suwa Y."/>
            <person name="Sakata S."/>
        </authorList>
    </citation>
    <scope>NUCLEOTIDE SEQUENCE [LARGE SCALE GENOMIC DNA]</scope>
    <source>
        <strain evidence="4 5">MA2</strain>
    </source>
</reference>
<dbReference type="CDD" id="cd01949">
    <property type="entry name" value="GGDEF"/>
    <property type="match status" value="1"/>
</dbReference>
<protein>
    <submittedName>
        <fullName evidence="4">Diguanylate cyclase</fullName>
    </submittedName>
</protein>
<accession>A0A081BC75</accession>
<dbReference type="AlphaFoldDB" id="A0A081BC75"/>
<feature type="compositionally biased region" description="Low complexity" evidence="2">
    <location>
        <begin position="9"/>
        <end position="28"/>
    </location>
</feature>
<dbReference type="PANTHER" id="PTHR46663:SF2">
    <property type="entry name" value="GGDEF DOMAIN-CONTAINING PROTEIN"/>
    <property type="match status" value="1"/>
</dbReference>
<dbReference type="InterPro" id="IPR043128">
    <property type="entry name" value="Rev_trsase/Diguanyl_cyclase"/>
</dbReference>
<dbReference type="SMART" id="SM00267">
    <property type="entry name" value="GGDEF"/>
    <property type="match status" value="1"/>
</dbReference>
<evidence type="ECO:0000313" key="5">
    <source>
        <dbReference type="Proteomes" id="UP000028702"/>
    </source>
</evidence>
<feature type="region of interest" description="Disordered" evidence="2">
    <location>
        <begin position="1"/>
        <end position="28"/>
    </location>
</feature>
<dbReference type="STRING" id="1333998.M2A_2142"/>
<evidence type="ECO:0000256" key="1">
    <source>
        <dbReference type="SAM" id="Coils"/>
    </source>
</evidence>
<dbReference type="RefSeq" id="WP_045447085.1">
    <property type="nucleotide sequence ID" value="NZ_BBIO01000011.1"/>
</dbReference>
<dbReference type="Pfam" id="PF00990">
    <property type="entry name" value="GGDEF"/>
    <property type="match status" value="1"/>
</dbReference>